<dbReference type="Pfam" id="PF13279">
    <property type="entry name" value="4HBT_2"/>
    <property type="match status" value="1"/>
</dbReference>
<evidence type="ECO:0000256" key="1">
    <source>
        <dbReference type="ARBA" id="ARBA00005953"/>
    </source>
</evidence>
<dbReference type="RefSeq" id="WP_127199914.1">
    <property type="nucleotide sequence ID" value="NZ_RZNX01000006.1"/>
</dbReference>
<keyword evidence="2" id="KW-0378">Hydrolase</keyword>
<sequence length="167" mass="19204">MGTQHRGEGRSSSWFKAELRVRYQETDQMAVVYHSNYLGWFEMGRTEMIRQLGFDYRAIEQEGVLLPVIDANLQFKLPAHYDDQITVFTRVTSFSPLRLGYAYEIRRILPAENDIEGAIDGSEPLPGELLVTGSTSHVWVTKDWKPVRLDKKLPNLYNALDSILLRA</sequence>
<dbReference type="PIRSF" id="PIRSF003230">
    <property type="entry name" value="YbgC"/>
    <property type="match status" value="1"/>
</dbReference>
<dbReference type="InterPro" id="IPR006684">
    <property type="entry name" value="YbgC/YbaW"/>
</dbReference>
<dbReference type="Proteomes" id="UP000272464">
    <property type="component" value="Unassembled WGS sequence"/>
</dbReference>
<name>A0A433X605_9BACL</name>
<comment type="similarity">
    <text evidence="1">Belongs to the 4-hydroxybenzoyl-CoA thioesterase family.</text>
</comment>
<dbReference type="InterPro" id="IPR050563">
    <property type="entry name" value="4-hydroxybenzoyl-CoA_TE"/>
</dbReference>
<evidence type="ECO:0000313" key="3">
    <source>
        <dbReference type="EMBL" id="RUT29530.1"/>
    </source>
</evidence>
<keyword evidence="4" id="KW-1185">Reference proteome</keyword>
<gene>
    <name evidence="3" type="ORF">EJP77_14215</name>
</gene>
<dbReference type="OrthoDB" id="9800856at2"/>
<evidence type="ECO:0000256" key="2">
    <source>
        <dbReference type="ARBA" id="ARBA00022801"/>
    </source>
</evidence>
<dbReference type="GO" id="GO:0047617">
    <property type="term" value="F:fatty acyl-CoA hydrolase activity"/>
    <property type="evidence" value="ECO:0007669"/>
    <property type="project" value="TreeGrafter"/>
</dbReference>
<comment type="caution">
    <text evidence="3">The sequence shown here is derived from an EMBL/GenBank/DDBJ whole genome shotgun (WGS) entry which is preliminary data.</text>
</comment>
<dbReference type="EMBL" id="RZNX01000006">
    <property type="protein sequence ID" value="RUT29530.1"/>
    <property type="molecule type" value="Genomic_DNA"/>
</dbReference>
<organism evidence="3 4">
    <name type="scientific">Paenibacillus zeisoli</name>
    <dbReference type="NCBI Taxonomy" id="2496267"/>
    <lineage>
        <taxon>Bacteria</taxon>
        <taxon>Bacillati</taxon>
        <taxon>Bacillota</taxon>
        <taxon>Bacilli</taxon>
        <taxon>Bacillales</taxon>
        <taxon>Paenibacillaceae</taxon>
        <taxon>Paenibacillus</taxon>
    </lineage>
</organism>
<dbReference type="InterPro" id="IPR029069">
    <property type="entry name" value="HotDog_dom_sf"/>
</dbReference>
<dbReference type="Gene3D" id="3.10.129.10">
    <property type="entry name" value="Hotdog Thioesterase"/>
    <property type="match status" value="1"/>
</dbReference>
<dbReference type="PANTHER" id="PTHR31793">
    <property type="entry name" value="4-HYDROXYBENZOYL-COA THIOESTERASE FAMILY MEMBER"/>
    <property type="match status" value="1"/>
</dbReference>
<dbReference type="NCBIfam" id="TIGR00051">
    <property type="entry name" value="YbgC/FadM family acyl-CoA thioesterase"/>
    <property type="match status" value="1"/>
</dbReference>
<accession>A0A433X605</accession>
<protein>
    <submittedName>
        <fullName evidence="3">Acyl-CoA thioesterase</fullName>
    </submittedName>
</protein>
<proteinExistence type="inferred from homology"/>
<reference evidence="3 4" key="1">
    <citation type="submission" date="2018-12" db="EMBL/GenBank/DDBJ databases">
        <authorList>
            <person name="Sun L."/>
            <person name="Chen Z."/>
        </authorList>
    </citation>
    <scope>NUCLEOTIDE SEQUENCE [LARGE SCALE GENOMIC DNA]</scope>
    <source>
        <strain evidence="3 4">3-5-3</strain>
    </source>
</reference>
<evidence type="ECO:0000313" key="4">
    <source>
        <dbReference type="Proteomes" id="UP000272464"/>
    </source>
</evidence>
<dbReference type="SUPFAM" id="SSF54637">
    <property type="entry name" value="Thioesterase/thiol ester dehydrase-isomerase"/>
    <property type="match status" value="1"/>
</dbReference>
<dbReference type="CDD" id="cd00586">
    <property type="entry name" value="4HBT"/>
    <property type="match status" value="1"/>
</dbReference>
<dbReference type="AlphaFoldDB" id="A0A433X605"/>
<dbReference type="PANTHER" id="PTHR31793:SF27">
    <property type="entry name" value="NOVEL THIOESTERASE SUPERFAMILY DOMAIN AND SAPOSIN A-TYPE DOMAIN CONTAINING PROTEIN (0610012H03RIK)"/>
    <property type="match status" value="1"/>
</dbReference>